<dbReference type="InterPro" id="IPR036259">
    <property type="entry name" value="MFS_trans_sf"/>
</dbReference>
<evidence type="ECO:0000256" key="2">
    <source>
        <dbReference type="SAM" id="Phobius"/>
    </source>
</evidence>
<feature type="transmembrane region" description="Helical" evidence="2">
    <location>
        <begin position="184"/>
        <end position="212"/>
    </location>
</feature>
<dbReference type="OrthoDB" id="1925129at2759"/>
<organism evidence="3 4">
    <name type="scientific">Macleaya cordata</name>
    <name type="common">Five-seeded plume-poppy</name>
    <name type="synonym">Bocconia cordata</name>
    <dbReference type="NCBI Taxonomy" id="56857"/>
    <lineage>
        <taxon>Eukaryota</taxon>
        <taxon>Viridiplantae</taxon>
        <taxon>Streptophyta</taxon>
        <taxon>Embryophyta</taxon>
        <taxon>Tracheophyta</taxon>
        <taxon>Spermatophyta</taxon>
        <taxon>Magnoliopsida</taxon>
        <taxon>Ranunculales</taxon>
        <taxon>Papaveraceae</taxon>
        <taxon>Papaveroideae</taxon>
        <taxon>Macleaya</taxon>
    </lineage>
</organism>
<proteinExistence type="predicted"/>
<dbReference type="AlphaFoldDB" id="A0A200QG82"/>
<evidence type="ECO:0000256" key="1">
    <source>
        <dbReference type="SAM" id="MobiDB-lite"/>
    </source>
</evidence>
<dbReference type="STRING" id="56857.A0A200QG82"/>
<dbReference type="Proteomes" id="UP000195402">
    <property type="component" value="Unassembled WGS sequence"/>
</dbReference>
<feature type="compositionally biased region" description="Low complexity" evidence="1">
    <location>
        <begin position="26"/>
        <end position="39"/>
    </location>
</feature>
<dbReference type="FunCoup" id="A0A200QG82">
    <property type="interactions" value="1718"/>
</dbReference>
<dbReference type="InParanoid" id="A0A200QG82"/>
<dbReference type="PANTHER" id="PTHR35508">
    <property type="entry name" value="VOLTAGE-DEPENDENT L-TYPE CALCIUM CHANNEL SUBUNIT"/>
    <property type="match status" value="1"/>
</dbReference>
<evidence type="ECO:0000313" key="4">
    <source>
        <dbReference type="Proteomes" id="UP000195402"/>
    </source>
</evidence>
<keyword evidence="4" id="KW-1185">Reference proteome</keyword>
<feature type="transmembrane region" description="Helical" evidence="2">
    <location>
        <begin position="154"/>
        <end position="177"/>
    </location>
</feature>
<reference evidence="3 4" key="1">
    <citation type="journal article" date="2017" name="Mol. Plant">
        <title>The Genome of Medicinal Plant Macleaya cordata Provides New Insights into Benzylisoquinoline Alkaloids Metabolism.</title>
        <authorList>
            <person name="Liu X."/>
            <person name="Liu Y."/>
            <person name="Huang P."/>
            <person name="Ma Y."/>
            <person name="Qing Z."/>
            <person name="Tang Q."/>
            <person name="Cao H."/>
            <person name="Cheng P."/>
            <person name="Zheng Y."/>
            <person name="Yuan Z."/>
            <person name="Zhou Y."/>
            <person name="Liu J."/>
            <person name="Tang Z."/>
            <person name="Zhuo Y."/>
            <person name="Zhang Y."/>
            <person name="Yu L."/>
            <person name="Huang J."/>
            <person name="Yang P."/>
            <person name="Peng Q."/>
            <person name="Zhang J."/>
            <person name="Jiang W."/>
            <person name="Zhang Z."/>
            <person name="Lin K."/>
            <person name="Ro D.K."/>
            <person name="Chen X."/>
            <person name="Xiong X."/>
            <person name="Shang Y."/>
            <person name="Huang S."/>
            <person name="Zeng J."/>
        </authorList>
    </citation>
    <scope>NUCLEOTIDE SEQUENCE [LARGE SCALE GENOMIC DNA]</scope>
    <source>
        <strain evidence="4">cv. BLH2017</strain>
        <tissue evidence="3">Root</tissue>
    </source>
</reference>
<dbReference type="EMBL" id="MVGT01002058">
    <property type="protein sequence ID" value="OVA09484.1"/>
    <property type="molecule type" value="Genomic_DNA"/>
</dbReference>
<comment type="caution">
    <text evidence="3">The sequence shown here is derived from an EMBL/GenBank/DDBJ whole genome shotgun (WGS) entry which is preliminary data.</text>
</comment>
<dbReference type="OMA" id="LCLTGVY"/>
<feature type="transmembrane region" description="Helical" evidence="2">
    <location>
        <begin position="123"/>
        <end position="148"/>
    </location>
</feature>
<feature type="compositionally biased region" description="Basic and acidic residues" evidence="1">
    <location>
        <begin position="41"/>
        <end position="52"/>
    </location>
</feature>
<keyword evidence="2" id="KW-0812">Transmembrane</keyword>
<protein>
    <submittedName>
        <fullName evidence="3">Uncharacterized protein</fullName>
    </submittedName>
</protein>
<keyword evidence="2" id="KW-0472">Membrane</keyword>
<gene>
    <name evidence="3" type="ORF">BVC80_1355g9</name>
</gene>
<dbReference type="PANTHER" id="PTHR35508:SF1">
    <property type="entry name" value="VOLTAGE-DEPENDENT L-TYPE CALCIUM CHANNEL SUBUNIT"/>
    <property type="match status" value="1"/>
</dbReference>
<evidence type="ECO:0000313" key="3">
    <source>
        <dbReference type="EMBL" id="OVA09484.1"/>
    </source>
</evidence>
<sequence length="259" mass="28660">MGDSEERVAVESNGLVMNYENSENPTLAEIEISTTATTTDQNRKEDREREKEKETTLCTVFHRLFTQIFIPDDDADDDRKTKTYLLQRIKTSVYQNAPYLREASRNSTKNLLLWTRQGSPLRALLVISVGTITLLALTGLLVFMLFFLAATTNAVIISLFMSLAAAGGFLAIFFACITSIYIGALSVAVVVISTATITTIIAVLITTGWLAFFYTVWWVTKKSICFAERSLNVTSSALSAYSAGRQAHHRAPDKASMTD</sequence>
<dbReference type="SUPFAM" id="SSF103473">
    <property type="entry name" value="MFS general substrate transporter"/>
    <property type="match status" value="1"/>
</dbReference>
<keyword evidence="2" id="KW-1133">Transmembrane helix</keyword>
<name>A0A200QG82_MACCD</name>
<accession>A0A200QG82</accession>
<feature type="region of interest" description="Disordered" evidence="1">
    <location>
        <begin position="1"/>
        <end position="52"/>
    </location>
</feature>